<feature type="domain" description="SIS" evidence="5">
    <location>
        <begin position="46"/>
        <end position="204"/>
    </location>
</feature>
<dbReference type="AlphaFoldDB" id="A0A437URS1"/>
<dbReference type="InterPro" id="IPR035464">
    <property type="entry name" value="SIS_AgaS"/>
</dbReference>
<dbReference type="InterPro" id="IPR035466">
    <property type="entry name" value="GlmS/AgaS_SIS"/>
</dbReference>
<keyword evidence="3" id="KW-0378">Hydrolase</keyword>
<evidence type="ECO:0000313" key="7">
    <source>
        <dbReference type="EMBL" id="TRZ33004.1"/>
    </source>
</evidence>
<dbReference type="GO" id="GO:0005886">
    <property type="term" value="C:plasma membrane"/>
    <property type="evidence" value="ECO:0007669"/>
    <property type="project" value="TreeGrafter"/>
</dbReference>
<accession>A0A437URS1</accession>
<dbReference type="GO" id="GO:0009401">
    <property type="term" value="P:phosphoenolpyruvate-dependent sugar phosphotransferase system"/>
    <property type="evidence" value="ECO:0007669"/>
    <property type="project" value="TreeGrafter"/>
</dbReference>
<dbReference type="GO" id="GO:0097367">
    <property type="term" value="F:carbohydrate derivative binding"/>
    <property type="evidence" value="ECO:0007669"/>
    <property type="project" value="InterPro"/>
</dbReference>
<dbReference type="Proteomes" id="UP000288388">
    <property type="component" value="Unassembled WGS sequence"/>
</dbReference>
<dbReference type="GeneID" id="69568985"/>
<dbReference type="RefSeq" id="WP_049221666.1">
    <property type="nucleotide sequence ID" value="NZ_CAAKNX010000170.1"/>
</dbReference>
<name>A0A437URS1_ENTAV</name>
<sequence>MFTIEKEKLEQMGAEITTREIRQQPELWKETIDLYQSAQGELENFLTEVQKQAKGQRTRVIFTGAGTSQYVGDTLVPYLRKHGDRQAFSFESIGTTDIVAEPEEYLIKEEPTLLVSFARSGNSPESLAAVEIANQVVDTIHHLSITCAKEGKLAQISQADSKSFLFLMPVRSNDDGFAMTGSFSCMTLGALLTFDQTALEEKQNYVETLNALGNEVIAREHDIEEIVALDFERIVYVGSGSLAGLTREAQLKILELTAGKIATVFDSSMGFRHGPKSFINEKTIMFGFVNNDPYTRDYDLDILEEVHEDEIASGVFAITQPGKRNFSGDTFEFATGTSLLPDAYLALGYVMVAQTVALLTSVKVANTPDTPSPTGTVNRVVKGVTIHDYK</sequence>
<comment type="similarity">
    <text evidence="1">Belongs to the SIS family. AgaS subfamily.</text>
</comment>
<reference evidence="6 8" key="2">
    <citation type="submission" date="2018-12" db="EMBL/GenBank/DDBJ databases">
        <title>A novel vanA-carrying plasmid in a clinical isolate of Enterococcus avium.</title>
        <authorList>
            <person name="Bernasconi O.J."/>
            <person name="Luzzaro F."/>
            <person name="Endimiani A."/>
        </authorList>
    </citation>
    <scope>NUCLEOTIDE SEQUENCE [LARGE SCALE GENOMIC DNA]</scope>
    <source>
        <strain evidence="6 8">LC0559/18</strain>
    </source>
</reference>
<dbReference type="Proteomes" id="UP000316316">
    <property type="component" value="Unassembled WGS sequence"/>
</dbReference>
<dbReference type="PROSITE" id="PS51464">
    <property type="entry name" value="SIS"/>
    <property type="match status" value="2"/>
</dbReference>
<proteinExistence type="inferred from homology"/>
<dbReference type="InterPro" id="IPR050303">
    <property type="entry name" value="GatZ_KbaZ_carbometab"/>
</dbReference>
<dbReference type="SUPFAM" id="SSF53697">
    <property type="entry name" value="SIS domain"/>
    <property type="match status" value="1"/>
</dbReference>
<gene>
    <name evidence="7" type="primary">agaS</name>
    <name evidence="7" type="ORF">AUF17_02495</name>
    <name evidence="6" type="ORF">EK398_16515</name>
</gene>
<dbReference type="InterPro" id="IPR046348">
    <property type="entry name" value="SIS_dom_sf"/>
</dbReference>
<comment type="caution">
    <text evidence="6">The sequence shown here is derived from an EMBL/GenBank/DDBJ whole genome shotgun (WGS) entry which is preliminary data.</text>
</comment>
<reference evidence="7 9" key="1">
    <citation type="submission" date="2017-10" db="EMBL/GenBank/DDBJ databases">
        <title>FDA dAtabase for Regulatory Grade micrObial Sequences (FDA-ARGOS): Supporting development and validation of Infectious Disease Dx tests.</title>
        <authorList>
            <person name="Campos J."/>
            <person name="Goldberg B."/>
            <person name="Tallon L.J."/>
            <person name="Sadzewicz L."/>
            <person name="Sengamalay N."/>
            <person name="Ott S."/>
            <person name="Godinez A."/>
            <person name="Nagaraj S."/>
            <person name="Vyas G."/>
            <person name="Aluvathingal J."/>
            <person name="Nadendla S."/>
            <person name="Geyer C."/>
            <person name="Nandy P."/>
            <person name="Hobson J."/>
            <person name="Sichtig H."/>
        </authorList>
    </citation>
    <scope>NUCLEOTIDE SEQUENCE [LARGE SCALE GENOMIC DNA]</scope>
    <source>
        <strain evidence="7 9">FDAARGOS_185</strain>
    </source>
</reference>
<dbReference type="InterPro" id="IPR001347">
    <property type="entry name" value="SIS_dom"/>
</dbReference>
<evidence type="ECO:0000259" key="5">
    <source>
        <dbReference type="PROSITE" id="PS51464"/>
    </source>
</evidence>
<dbReference type="GO" id="GO:1901135">
    <property type="term" value="P:carbohydrate derivative metabolic process"/>
    <property type="evidence" value="ECO:0007669"/>
    <property type="project" value="InterPro"/>
</dbReference>
<dbReference type="GO" id="GO:0016787">
    <property type="term" value="F:hydrolase activity"/>
    <property type="evidence" value="ECO:0007669"/>
    <property type="project" value="UniProtKB-KW"/>
</dbReference>
<dbReference type="EMBL" id="PDXQ01000001">
    <property type="protein sequence ID" value="TRZ33004.1"/>
    <property type="molecule type" value="Genomic_DNA"/>
</dbReference>
<evidence type="ECO:0000256" key="2">
    <source>
        <dbReference type="ARBA" id="ARBA00022737"/>
    </source>
</evidence>
<keyword evidence="2" id="KW-0677">Repeat</keyword>
<evidence type="ECO:0000313" key="6">
    <source>
        <dbReference type="EMBL" id="RVU96319.1"/>
    </source>
</evidence>
<dbReference type="CDD" id="cd05008">
    <property type="entry name" value="SIS_GlmS_GlmD_1"/>
    <property type="match status" value="1"/>
</dbReference>
<organism evidence="6 8">
    <name type="scientific">Enterococcus avium</name>
    <name type="common">Streptococcus avium</name>
    <dbReference type="NCBI Taxonomy" id="33945"/>
    <lineage>
        <taxon>Bacteria</taxon>
        <taxon>Bacillati</taxon>
        <taxon>Bacillota</taxon>
        <taxon>Bacilli</taxon>
        <taxon>Lactobacillales</taxon>
        <taxon>Enterococcaceae</taxon>
        <taxon>Enterococcus</taxon>
    </lineage>
</organism>
<comment type="catalytic activity">
    <reaction evidence="4">
        <text>D-galactosamine 6-phosphate + H2O = D-tagatopyranose 1-phosphate + NH4(+)</text>
        <dbReference type="Rhea" id="RHEA:47680"/>
        <dbReference type="ChEBI" id="CHEBI:15377"/>
        <dbReference type="ChEBI" id="CHEBI:28938"/>
        <dbReference type="ChEBI" id="CHEBI:71674"/>
        <dbReference type="ChEBI" id="CHEBI:138150"/>
    </reaction>
</comment>
<dbReference type="PANTHER" id="PTHR32502:SF3">
    <property type="entry name" value="D-GALACTOSAMINE-6-PHOSPHATE DEAMINASE AGAS-RELATED"/>
    <property type="match status" value="1"/>
</dbReference>
<dbReference type="Gene3D" id="3.40.50.10490">
    <property type="entry name" value="Glucose-6-phosphate isomerase like protein, domain 1"/>
    <property type="match status" value="2"/>
</dbReference>
<evidence type="ECO:0000256" key="3">
    <source>
        <dbReference type="ARBA" id="ARBA00022801"/>
    </source>
</evidence>
<feature type="domain" description="SIS" evidence="5">
    <location>
        <begin position="223"/>
        <end position="371"/>
    </location>
</feature>
<evidence type="ECO:0000256" key="1">
    <source>
        <dbReference type="ARBA" id="ARBA00007748"/>
    </source>
</evidence>
<evidence type="ECO:0000313" key="8">
    <source>
        <dbReference type="Proteomes" id="UP000288388"/>
    </source>
</evidence>
<evidence type="ECO:0000256" key="4">
    <source>
        <dbReference type="ARBA" id="ARBA00029292"/>
    </source>
</evidence>
<dbReference type="PANTHER" id="PTHR32502">
    <property type="entry name" value="N-ACETYLGALACTOSAMINE PERMEASE II COMPONENT-RELATED"/>
    <property type="match status" value="1"/>
</dbReference>
<evidence type="ECO:0000313" key="9">
    <source>
        <dbReference type="Proteomes" id="UP000316316"/>
    </source>
</evidence>
<protein>
    <submittedName>
        <fullName evidence="6">SIS domain-containing protein</fullName>
    </submittedName>
</protein>
<dbReference type="CDD" id="cd05010">
    <property type="entry name" value="SIS_AgaS_like"/>
    <property type="match status" value="1"/>
</dbReference>
<dbReference type="EMBL" id="RYZS01000001">
    <property type="protein sequence ID" value="RVU96319.1"/>
    <property type="molecule type" value="Genomic_DNA"/>
</dbReference>